<gene>
    <name evidence="2" type="ORF">JOF36_005319</name>
</gene>
<dbReference type="EMBL" id="JAGINU010000001">
    <property type="protein sequence ID" value="MBP2369623.1"/>
    <property type="molecule type" value="Genomic_DNA"/>
</dbReference>
<evidence type="ECO:0000313" key="2">
    <source>
        <dbReference type="EMBL" id="MBP2369623.1"/>
    </source>
</evidence>
<protein>
    <submittedName>
        <fullName evidence="2">Uncharacterized protein</fullName>
    </submittedName>
</protein>
<feature type="compositionally biased region" description="Polar residues" evidence="1">
    <location>
        <begin position="149"/>
        <end position="158"/>
    </location>
</feature>
<organism evidence="2 3">
    <name type="scientific">Pseudonocardia parietis</name>
    <dbReference type="NCBI Taxonomy" id="570936"/>
    <lineage>
        <taxon>Bacteria</taxon>
        <taxon>Bacillati</taxon>
        <taxon>Actinomycetota</taxon>
        <taxon>Actinomycetes</taxon>
        <taxon>Pseudonocardiales</taxon>
        <taxon>Pseudonocardiaceae</taxon>
        <taxon>Pseudonocardia</taxon>
    </lineage>
</organism>
<name>A0ABS4W100_9PSEU</name>
<dbReference type="Proteomes" id="UP001519295">
    <property type="component" value="Unassembled WGS sequence"/>
</dbReference>
<reference evidence="2 3" key="1">
    <citation type="submission" date="2021-03" db="EMBL/GenBank/DDBJ databases">
        <title>Sequencing the genomes of 1000 actinobacteria strains.</title>
        <authorList>
            <person name="Klenk H.-P."/>
        </authorList>
    </citation>
    <scope>NUCLEOTIDE SEQUENCE [LARGE SCALE GENOMIC DNA]</scope>
    <source>
        <strain evidence="2 3">DSM 45256</strain>
    </source>
</reference>
<comment type="caution">
    <text evidence="2">The sequence shown here is derived from an EMBL/GenBank/DDBJ whole genome shotgun (WGS) entry which is preliminary data.</text>
</comment>
<evidence type="ECO:0000313" key="3">
    <source>
        <dbReference type="Proteomes" id="UP001519295"/>
    </source>
</evidence>
<feature type="region of interest" description="Disordered" evidence="1">
    <location>
        <begin position="124"/>
        <end position="211"/>
    </location>
</feature>
<evidence type="ECO:0000256" key="1">
    <source>
        <dbReference type="SAM" id="MobiDB-lite"/>
    </source>
</evidence>
<accession>A0ABS4W100</accession>
<feature type="compositionally biased region" description="Basic residues" evidence="1">
    <location>
        <begin position="159"/>
        <end position="171"/>
    </location>
</feature>
<dbReference type="RefSeq" id="WP_210031916.1">
    <property type="nucleotide sequence ID" value="NZ_JAGINU010000001.1"/>
</dbReference>
<proteinExistence type="predicted"/>
<sequence>MTTRVVTVDDVLDGHVGLDLECFDRIYLNGWAHNLQVSGQVVNFLTTIWGSRSRPRRLWKDRAAVPQNGHRVRRDRRCPGDPLRQERTQLDVMRPHLDRLVREGRTGVAPIGLAQELQRVFTGSTYHPDADGGGLPRFGYHKADRRAPRTTSTWSTMHSGRRSSRSARTSRTRSNLAERARVRQARRRGGADRVHRAGQRGFTTSDDPAGLQRICESLGPGAIRVFCER</sequence>
<keyword evidence="3" id="KW-1185">Reference proteome</keyword>